<protein>
    <submittedName>
        <fullName evidence="1">Uncharacterized protein</fullName>
    </submittedName>
</protein>
<dbReference type="EnsemblPlants" id="OPUNC01G11360.1">
    <property type="protein sequence ID" value="OPUNC01G11360.1"/>
    <property type="gene ID" value="OPUNC01G11360"/>
</dbReference>
<reference evidence="1" key="2">
    <citation type="submission" date="2018-05" db="EMBL/GenBank/DDBJ databases">
        <title>OpunRS2 (Oryza punctata Reference Sequence Version 2).</title>
        <authorList>
            <person name="Zhang J."/>
            <person name="Kudrna D."/>
            <person name="Lee S."/>
            <person name="Talag J."/>
            <person name="Welchert J."/>
            <person name="Wing R.A."/>
        </authorList>
    </citation>
    <scope>NUCLEOTIDE SEQUENCE [LARGE SCALE GENOMIC DNA]</scope>
</reference>
<evidence type="ECO:0000313" key="1">
    <source>
        <dbReference type="EnsemblPlants" id="OPUNC01G11360.1"/>
    </source>
</evidence>
<dbReference type="HOGENOM" id="CLU_3428759_0_0_1"/>
<dbReference type="AlphaFoldDB" id="A0A0E0JH61"/>
<organism evidence="1">
    <name type="scientific">Oryza punctata</name>
    <name type="common">Red rice</name>
    <dbReference type="NCBI Taxonomy" id="4537"/>
    <lineage>
        <taxon>Eukaryota</taxon>
        <taxon>Viridiplantae</taxon>
        <taxon>Streptophyta</taxon>
        <taxon>Embryophyta</taxon>
        <taxon>Tracheophyta</taxon>
        <taxon>Spermatophyta</taxon>
        <taxon>Magnoliopsida</taxon>
        <taxon>Liliopsida</taxon>
        <taxon>Poales</taxon>
        <taxon>Poaceae</taxon>
        <taxon>BOP clade</taxon>
        <taxon>Oryzoideae</taxon>
        <taxon>Oryzeae</taxon>
        <taxon>Oryzinae</taxon>
        <taxon>Oryza</taxon>
    </lineage>
</organism>
<reference evidence="1" key="1">
    <citation type="submission" date="2015-04" db="UniProtKB">
        <authorList>
            <consortium name="EnsemblPlants"/>
        </authorList>
    </citation>
    <scope>IDENTIFICATION</scope>
</reference>
<evidence type="ECO:0000313" key="2">
    <source>
        <dbReference type="Proteomes" id="UP000026962"/>
    </source>
</evidence>
<dbReference type="Gramene" id="OPUNC01G11360.1">
    <property type="protein sequence ID" value="OPUNC01G11360.1"/>
    <property type="gene ID" value="OPUNC01G11360"/>
</dbReference>
<dbReference type="Proteomes" id="UP000026962">
    <property type="component" value="Chromosome 1"/>
</dbReference>
<sequence length="20" mass="2215">MVQEAALWHLAHPLSSTLPL</sequence>
<name>A0A0E0JH61_ORYPU</name>
<proteinExistence type="predicted"/>
<keyword evidence="2" id="KW-1185">Reference proteome</keyword>
<accession>A0A0E0JH61</accession>